<organism evidence="2 3">
    <name type="scientific">Enterococcus faecium</name>
    <name type="common">Streptococcus faecium</name>
    <dbReference type="NCBI Taxonomy" id="1352"/>
    <lineage>
        <taxon>Bacteria</taxon>
        <taxon>Bacillati</taxon>
        <taxon>Bacillota</taxon>
        <taxon>Bacilli</taxon>
        <taxon>Lactobacillales</taxon>
        <taxon>Enterococcaceae</taxon>
        <taxon>Enterococcus</taxon>
    </lineage>
</organism>
<comment type="caution">
    <text evidence="2">The sequence shown here is derived from an EMBL/GenBank/DDBJ whole genome shotgun (WGS) entry which is preliminary data.</text>
</comment>
<proteinExistence type="predicted"/>
<sequence>MDGPFFKIKEDSRITRVGKFIRKTSIDELHSSGTFSRAI</sequence>
<evidence type="ECO:0000313" key="2">
    <source>
        <dbReference type="EMBL" id="MDT2370652.1"/>
    </source>
</evidence>
<protein>
    <submittedName>
        <fullName evidence="2">Sugar transferase</fullName>
    </submittedName>
</protein>
<gene>
    <name evidence="2" type="ORF">P6Z85_10925</name>
</gene>
<evidence type="ECO:0000313" key="3">
    <source>
        <dbReference type="Proteomes" id="UP001260956"/>
    </source>
</evidence>
<name>A0AAW8RJ45_ENTFC</name>
<dbReference type="AlphaFoldDB" id="A0AAW8RJ45"/>
<evidence type="ECO:0000259" key="1">
    <source>
        <dbReference type="Pfam" id="PF02397"/>
    </source>
</evidence>
<accession>A0AAW8RJ45</accession>
<keyword evidence="2" id="KW-0808">Transferase</keyword>
<reference evidence="2" key="1">
    <citation type="submission" date="2023-03" db="EMBL/GenBank/DDBJ databases">
        <authorList>
            <person name="Shen W."/>
            <person name="Cai J."/>
        </authorList>
    </citation>
    <scope>NUCLEOTIDE SEQUENCE</scope>
    <source>
        <strain evidence="2">B1010-2</strain>
    </source>
</reference>
<dbReference type="GO" id="GO:0016740">
    <property type="term" value="F:transferase activity"/>
    <property type="evidence" value="ECO:0007669"/>
    <property type="project" value="UniProtKB-KW"/>
</dbReference>
<dbReference type="RefSeq" id="WP_256738019.1">
    <property type="nucleotide sequence ID" value="NZ_JAOWRB010000001.1"/>
</dbReference>
<feature type="domain" description="Bacterial sugar transferase" evidence="1">
    <location>
        <begin position="3"/>
        <end position="29"/>
    </location>
</feature>
<dbReference type="InterPro" id="IPR003362">
    <property type="entry name" value="Bact_transf"/>
</dbReference>
<dbReference type="Pfam" id="PF02397">
    <property type="entry name" value="Bac_transf"/>
    <property type="match status" value="1"/>
</dbReference>
<dbReference type="Proteomes" id="UP001260956">
    <property type="component" value="Unassembled WGS sequence"/>
</dbReference>
<dbReference type="EMBL" id="JARPTX010000041">
    <property type="protein sequence ID" value="MDT2370652.1"/>
    <property type="molecule type" value="Genomic_DNA"/>
</dbReference>